<evidence type="ECO:0000259" key="4">
    <source>
        <dbReference type="PROSITE" id="PS50002"/>
    </source>
</evidence>
<organism evidence="5 6">
    <name type="scientific">Uncinula necator</name>
    <name type="common">Grape powdery mildew</name>
    <dbReference type="NCBI Taxonomy" id="52586"/>
    <lineage>
        <taxon>Eukaryota</taxon>
        <taxon>Fungi</taxon>
        <taxon>Dikarya</taxon>
        <taxon>Ascomycota</taxon>
        <taxon>Pezizomycotina</taxon>
        <taxon>Leotiomycetes</taxon>
        <taxon>Erysiphales</taxon>
        <taxon>Erysiphaceae</taxon>
        <taxon>Erysiphe</taxon>
    </lineage>
</organism>
<feature type="region of interest" description="Disordered" evidence="3">
    <location>
        <begin position="1"/>
        <end position="80"/>
    </location>
</feature>
<feature type="compositionally biased region" description="Polar residues" evidence="3">
    <location>
        <begin position="419"/>
        <end position="434"/>
    </location>
</feature>
<keyword evidence="6" id="KW-1185">Reference proteome</keyword>
<feature type="compositionally biased region" description="Polar residues" evidence="3">
    <location>
        <begin position="24"/>
        <end position="46"/>
    </location>
</feature>
<protein>
    <submittedName>
        <fullName evidence="5">Putative sh3 domain protein</fullName>
    </submittedName>
</protein>
<dbReference type="InterPro" id="IPR053039">
    <property type="entry name" value="Polarity_Bud-Selection_Reg"/>
</dbReference>
<feature type="compositionally biased region" description="Acidic residues" evidence="3">
    <location>
        <begin position="54"/>
        <end position="71"/>
    </location>
</feature>
<dbReference type="HOGENOM" id="CLU_010627_1_0_1"/>
<dbReference type="InterPro" id="IPR001452">
    <property type="entry name" value="SH3_domain"/>
</dbReference>
<dbReference type="PANTHER" id="PTHR47775:SF1">
    <property type="entry name" value="BUD SITE SELECTION PROTEIN 14"/>
    <property type="match status" value="1"/>
</dbReference>
<reference evidence="5 6" key="1">
    <citation type="journal article" date="2014" name="BMC Genomics">
        <title>Adaptive genomic structural variation in the grape powdery mildew pathogen, Erysiphe necator.</title>
        <authorList>
            <person name="Jones L."/>
            <person name="Riaz S."/>
            <person name="Morales-Cruz A."/>
            <person name="Amrine K.C."/>
            <person name="McGuire B."/>
            <person name="Gubler W.D."/>
            <person name="Walker M.A."/>
            <person name="Cantu D."/>
        </authorList>
    </citation>
    <scope>NUCLEOTIDE SEQUENCE [LARGE SCALE GENOMIC DNA]</scope>
    <source>
        <strain evidence="6">c</strain>
    </source>
</reference>
<dbReference type="GO" id="GO:0008104">
    <property type="term" value="P:intracellular protein localization"/>
    <property type="evidence" value="ECO:0007669"/>
    <property type="project" value="TreeGrafter"/>
</dbReference>
<dbReference type="SUPFAM" id="SSF50044">
    <property type="entry name" value="SH3-domain"/>
    <property type="match status" value="1"/>
</dbReference>
<dbReference type="InterPro" id="IPR036028">
    <property type="entry name" value="SH3-like_dom_sf"/>
</dbReference>
<dbReference type="PANTHER" id="PTHR47775">
    <property type="entry name" value="BUD SITE SELECTION PROTEIN 14"/>
    <property type="match status" value="1"/>
</dbReference>
<dbReference type="EMBL" id="JNVN01002189">
    <property type="protein sequence ID" value="KHJ32300.1"/>
    <property type="molecule type" value="Genomic_DNA"/>
</dbReference>
<evidence type="ECO:0000256" key="1">
    <source>
        <dbReference type="ARBA" id="ARBA00022443"/>
    </source>
</evidence>
<feature type="compositionally biased region" description="Basic and acidic residues" evidence="3">
    <location>
        <begin position="223"/>
        <end position="235"/>
    </location>
</feature>
<evidence type="ECO:0000256" key="2">
    <source>
        <dbReference type="PROSITE-ProRule" id="PRU00192"/>
    </source>
</evidence>
<dbReference type="SMART" id="SM00326">
    <property type="entry name" value="SH3"/>
    <property type="match status" value="1"/>
</dbReference>
<feature type="compositionally biased region" description="Basic and acidic residues" evidence="3">
    <location>
        <begin position="435"/>
        <end position="450"/>
    </location>
</feature>
<accession>A0A0B1P4S3</accession>
<proteinExistence type="predicted"/>
<dbReference type="GO" id="GO:0051286">
    <property type="term" value="C:cell tip"/>
    <property type="evidence" value="ECO:0007669"/>
    <property type="project" value="TreeGrafter"/>
</dbReference>
<evidence type="ECO:0000313" key="5">
    <source>
        <dbReference type="EMBL" id="KHJ32300.1"/>
    </source>
</evidence>
<evidence type="ECO:0000313" key="6">
    <source>
        <dbReference type="Proteomes" id="UP000030854"/>
    </source>
</evidence>
<dbReference type="Proteomes" id="UP000030854">
    <property type="component" value="Unassembled WGS sequence"/>
</dbReference>
<dbReference type="GO" id="GO:0030950">
    <property type="term" value="P:establishment or maintenance of actin cytoskeleton polarity"/>
    <property type="evidence" value="ECO:0007669"/>
    <property type="project" value="TreeGrafter"/>
</dbReference>
<feature type="domain" description="SH3" evidence="4">
    <location>
        <begin position="86"/>
        <end position="147"/>
    </location>
</feature>
<dbReference type="AlphaFoldDB" id="A0A0B1P4S3"/>
<feature type="compositionally biased region" description="Low complexity" evidence="3">
    <location>
        <begin position="580"/>
        <end position="590"/>
    </location>
</feature>
<feature type="region of interest" description="Disordered" evidence="3">
    <location>
        <begin position="571"/>
        <end position="603"/>
    </location>
</feature>
<dbReference type="FunFam" id="2.30.30.40:FF:000035">
    <property type="entry name" value="SH3 domain containing protein"/>
    <property type="match status" value="1"/>
</dbReference>
<comment type="caution">
    <text evidence="5">The sequence shown here is derived from an EMBL/GenBank/DDBJ whole genome shotgun (WGS) entry which is preliminary data.</text>
</comment>
<sequence>MNREWDNGETEPSKIQIDPDISNKKFSSQNNRKSIHGSISSENPSGGQVGSMGQDDEDKNGEGDDGNDDDMMDKISSSPSIEDEDIDYEFVYALHTFIATIEGQANATKGDTMVLLDDSNSYWWLVRVVKDSSIGYLPAEHIETPTERLARLNKHRNIDLTSTMLGDQPDRYKTPLIKAFRKRSTKTVAFADPTYVEASDIDYTTDEDEEDQEYLGNFLQRDQIGDSKEREHDTDESVSIESPKANSDANDTGIEDPERDRSLVTSSIDVSEIYDESTDGKSLSKTRDEPLRSADPIFPDDSVETRKLTLTPDLLRDDSSSPAIRVSNELREIKRPSHDRLERDLSDKAKDKKERKEKKSGMLSGLFKRKDRKNKSLDEDIEEILGMNQLNDSLDISPVLSKESDRIFDEQSEQPLDIQLQTSRLQKQSSFENSSLKDESQSRESKDSEFSKITTKGPNLDVKNPKSKSLPRSNISIESISELDEEVSSDGEISGSATSPSVLGNTDPKTKMEINADCKPIKLTQAKSRVELDDFGSSQDTTVNLSGQVDGITETSLQENSTNESLPLIIGIPNQEDPSSPKTTSTTESATVEDPVTKTGVGSSTTLTTSNFKWSDNDLRSFFEDDSEIKDMLIIVYDNTGVTPAGPEHPLTANLFKEENIKLTDIANRLDSLLEDWLALMKVVKQPLSSNF</sequence>
<dbReference type="PROSITE" id="PS50002">
    <property type="entry name" value="SH3"/>
    <property type="match status" value="1"/>
</dbReference>
<dbReference type="STRING" id="52586.A0A0B1P4S3"/>
<dbReference type="OMA" id="MTRPHII"/>
<keyword evidence="1 2" id="KW-0728">SH3 domain</keyword>
<feature type="region of interest" description="Disordered" evidence="3">
    <location>
        <begin position="219"/>
        <end position="372"/>
    </location>
</feature>
<feature type="compositionally biased region" description="Polar residues" evidence="3">
    <location>
        <begin position="237"/>
        <end position="250"/>
    </location>
</feature>
<dbReference type="GO" id="GO:0015630">
    <property type="term" value="C:microtubule cytoskeleton"/>
    <property type="evidence" value="ECO:0007669"/>
    <property type="project" value="TreeGrafter"/>
</dbReference>
<gene>
    <name evidence="5" type="ORF">EV44_g2020</name>
</gene>
<feature type="compositionally biased region" description="Basic and acidic residues" evidence="3">
    <location>
        <begin position="328"/>
        <end position="360"/>
    </location>
</feature>
<evidence type="ECO:0000256" key="3">
    <source>
        <dbReference type="SAM" id="MobiDB-lite"/>
    </source>
</evidence>
<feature type="compositionally biased region" description="Polar residues" evidence="3">
    <location>
        <begin position="495"/>
        <end position="504"/>
    </location>
</feature>
<name>A0A0B1P4S3_UNCNE</name>
<dbReference type="Gene3D" id="2.30.30.40">
    <property type="entry name" value="SH3 Domains"/>
    <property type="match status" value="1"/>
</dbReference>
<feature type="region of interest" description="Disordered" evidence="3">
    <location>
        <begin position="405"/>
        <end position="509"/>
    </location>
</feature>